<dbReference type="Proteomes" id="UP001597419">
    <property type="component" value="Unassembled WGS sequence"/>
</dbReference>
<dbReference type="RefSeq" id="WP_345389562.1">
    <property type="nucleotide sequence ID" value="NZ_BAABHG010000003.1"/>
</dbReference>
<proteinExistence type="predicted"/>
<accession>A0ABW5GBV3</accession>
<reference evidence="2" key="1">
    <citation type="journal article" date="2019" name="Int. J. Syst. Evol. Microbiol.">
        <title>The Global Catalogue of Microorganisms (GCM) 10K type strain sequencing project: providing services to taxonomists for standard genome sequencing and annotation.</title>
        <authorList>
            <consortium name="The Broad Institute Genomics Platform"/>
            <consortium name="The Broad Institute Genome Sequencing Center for Infectious Disease"/>
            <person name="Wu L."/>
            <person name="Ma J."/>
        </authorList>
    </citation>
    <scope>NUCLEOTIDE SEQUENCE [LARGE SCALE GENOMIC DNA]</scope>
    <source>
        <strain evidence="2">CGMCC 4.7643</strain>
    </source>
</reference>
<dbReference type="EMBL" id="JBHUKU010000002">
    <property type="protein sequence ID" value="MFD2457839.1"/>
    <property type="molecule type" value="Genomic_DNA"/>
</dbReference>
<organism evidence="1 2">
    <name type="scientific">Amycolatopsis samaneae</name>
    <dbReference type="NCBI Taxonomy" id="664691"/>
    <lineage>
        <taxon>Bacteria</taxon>
        <taxon>Bacillati</taxon>
        <taxon>Actinomycetota</taxon>
        <taxon>Actinomycetes</taxon>
        <taxon>Pseudonocardiales</taxon>
        <taxon>Pseudonocardiaceae</taxon>
        <taxon>Amycolatopsis</taxon>
    </lineage>
</organism>
<comment type="caution">
    <text evidence="1">The sequence shown here is derived from an EMBL/GenBank/DDBJ whole genome shotgun (WGS) entry which is preliminary data.</text>
</comment>
<evidence type="ECO:0000313" key="2">
    <source>
        <dbReference type="Proteomes" id="UP001597419"/>
    </source>
</evidence>
<keyword evidence="2" id="KW-1185">Reference proteome</keyword>
<name>A0ABW5GBV3_9PSEU</name>
<evidence type="ECO:0000313" key="1">
    <source>
        <dbReference type="EMBL" id="MFD2457839.1"/>
    </source>
</evidence>
<sequence length="88" mass="9963">MTAFIETVITRNWQLTDGWETFGAGLDVLQMTKFEFAGETFTVLRDHECTTLVFDQREFAAFAEGVRNGEFDFAGAVREKTEGEEVLS</sequence>
<gene>
    <name evidence="1" type="ORF">ACFSYJ_04480</name>
</gene>
<protein>
    <submittedName>
        <fullName evidence="1">Uncharacterized protein</fullName>
    </submittedName>
</protein>